<dbReference type="Gene3D" id="3.40.50.300">
    <property type="entry name" value="P-loop containing nucleotide triphosphate hydrolases"/>
    <property type="match status" value="1"/>
</dbReference>
<evidence type="ECO:0000256" key="1">
    <source>
        <dbReference type="SAM" id="MobiDB-lite"/>
    </source>
</evidence>
<comment type="caution">
    <text evidence="3">The sequence shown here is derived from an EMBL/GenBank/DDBJ whole genome shotgun (WGS) entry which is preliminary data.</text>
</comment>
<sequence>QQRSQQQHQAGLGNSQEGRGAQAARSIISSGSEEQAVTAAEEPAAVQAAWELTGGQRSSAARRSSSREASSNSGRGASRSTKQWWGTHWRAGELRSTGAQGREAIGAVMSRGGEYTGGELKRGAASAVTSLSGETKSQLKQKMPRLSKADALRREAERAAKKRRQAHLQTMRKQRAKKLENDNTGHGDSVDNSCVKQLGVKDSDEMCSPPKKNATDGLQCVRCPVASTNHDFTGGQAVESDSVMKDDIAPFGLSCGVQCVHCPGPSGTSNFSSLDASDFIDDEAVETNGGVLDGDNDDEFLVLEETETDGQPQVDLQVDLETEDSVDCFCHNCMRCQIIGEDEIDLQLTDVNSRSICAVRSKLRQVKSSRSGDGFNVKLCVQCYEYLYNHQDVQRRKDRHQWKNTFPSFIWNLLSGKDESSGNYFNQVYTQEYLWRWVPDKLRRCWMPAMSGRYSNFLTSTTVNRIVASNSCTVSSPPSIFVDRTSELAKFREDIQSYDSKAFLRALSPKGGKSMILPDVLCPWGCSEFCYKTSGIEYCLVAQHHLRRVQLNMPSGEYFGRLYSVETSRDDFIRSELDDYDCVLLNGEWHIRPTTIMDRVGGLTVCVCREHSSDNTRKRLHTHIPRKPRSDILSAEKPDQLSPCVVNPRSYRNLKVGKFNSSCSMSSQVVGFDGIDSATISTESNFFGRSVMLERHESLSLKCRKDIDCLLSQKVSEAQVTDKYAFNIRHLAKCRHDEIRAYLRGASCVPVSESMILHKHPQNERISAIVQDRQGALVELGVKRSWNPIINFIDVEDIHGHGAPIKACDSYSGVSREVPTAILWNFAAMFLGCSELWYATDQKKRPFYHNEWEGNLLSHLHSKYMKHACAVRQSGSPFKGSLSNTSLLDIFQASMPDDMRDRMYDEYEFDAYYGLSYEYVSNFFGENDHVGVRVLDNNDDICLVSYDVDVVICVCDSPPTRAIVIDPQNDDIFEARSVVCTRRAPGDPEGSLPGQYTCERYARNKGCNSWWRQDRKSKSYSLMKKHYPEDAGDLNQPEYMPPFSALDVNVISYITDFPMIISGKSAKAKNTCMVPGCNGREHYICPNVDCESRLCMKCFNSLNGEPTTVCPSELQADNNQSTSSAEGTQAESNNAALDFEEEYDSSDDEDFLCQSSDDDDSVESVTPPNFRNQVQDSAEGQFDSYSGDPLDEFVIDSGVILPDEDDNAREFDGYDGPASQRSGMLSTNAGVLPLTVLERQSKWATSVPGHVLFNQVGSCLQRQNQRMSGKYFHSSFIQRIVSTIEGTSFPLLYLLATCYPRHWYASSTKDRAAILGAPPLSTYSSSSSTSTCPLLTSTLYDIQANKSLSGMDSRLFRRSGFTVDVTSSSGLGLRQENSPLNEGVSSHQAAMDLAASQKYVESDLFLTFTCNQSTHPGIRHLYEHKASKSWTEFIPLYDTYGSSDQNCFDRSFELAYYSVLNRCWLEVSKLLLEYIIYSKTSATGEVENAFFRLEYQPDGGNLCHIHGILALKKDDPTEEWLRKNIYDLQTCAVCDLFPAEKIPDYIEKGLMANESEWHEWKVRANTVLPHRCNDRCKMRIGEGDGEENFRCRKPNVVKESRTPLEHEFKPLRYEFDPQTKQILMDCGLWEPPTDEHPNGVIKSRYLRPTRHFGRVHPGRMQCHAHVNLPLIQICTHVSELRLGATCNMSPGAVLRAERQFMHNTKIVRSKKNEDAAHNSSRKAGKPLGRQISFCEQHHQLIGYAEIITTMDFTHIDTTALEHRSNTKVSLTKNGDLRRPDIAARQRQDRQSAAPLCDLARLSKGFPPARRMTADQKLLHRENVNGHSSYDKITEFGLRPIEFMQLFNLVGDYFRWFVIGNKELSHDDLMEGLKLDTYSCLWIDCIGRRVRLHRSAFCEVKDYLSEITTGTASAFLPHSVTLKSLMLDIVNGRVDEDTEERYVIGSTEDTLPIPVYSSVTPNNPVEFLMHTILMLGRFDTELDFKHQTSLKHCLSKAKLIGPDVDDEQSLRQYVNDYVHLVVTKVFPVQPVSMRRLEDFIQKTRNLIEGVLLRNEIPVTELPPSILSELLESKSSEITAYTRSVKRKQIDAICDALPAGLELPDRQSLYSATKYAPLDWDPMSSFTKSDAQSDESFEEQRRVIQIGTRSLRKHAAQFGPATTTRTKSIITHGPPGTGKTLVMQYLSIYACSLGLRLITTALMAIRANVLGLFGLRVQKQGNPYRQAEIALQKLLWKSNLKYLHLVLTMDVLVIDECGQLSAQQLSLLDIILRKSRNSNLPFGDFVLVKLGHSVRAHSDPLFQELQTIVRMNPYELRNSDETKTRFVQLCNEVLTFAESWESPQLTSGTQRMYPTKKPQKQAAMQYIESCMREFTDNQTPYLVSEASDMQRLANGRGEFYPAGHESTRAALDKGVKEQRTLLFWKGGLYEATINEKDFNQSQIMLLLDLPTVEQLNNKMPITMLAAPPSATLDIDPQNLPSKEALLAAGWKEVRVPHAPARSITTRGLHAQRHQYALCHLGNSTIHKLQGATISGKLAVEVSRASSPWMKEQVVVMLSRTRVGKNVILIGNQNYAIEKMYELITQTNQWTQYIENLLARLSVNANSTEGERNVFEYADDYPYSVYDSILPETRTGYVYLLASVRNLDTTYVGQTIHLKRRFSEHNSGNGSTGTCNASDRPWALVGYICGLGHLDQSGRMELETKWRQYIQLSQNRGTDDIMTKIREGERVVEEWNDLEQEQEKQIRFVRMIRRNKSRGNDE</sequence>
<evidence type="ECO:0000313" key="3">
    <source>
        <dbReference type="EMBL" id="EJK56165.1"/>
    </source>
</evidence>
<dbReference type="SUPFAM" id="SSF52540">
    <property type="entry name" value="P-loop containing nucleoside triphosphate hydrolases"/>
    <property type="match status" value="1"/>
</dbReference>
<evidence type="ECO:0000259" key="2">
    <source>
        <dbReference type="PROSITE" id="PS50164"/>
    </source>
</evidence>
<feature type="compositionally biased region" description="Polar residues" evidence="1">
    <location>
        <begin position="1166"/>
        <end position="1178"/>
    </location>
</feature>
<dbReference type="EMBL" id="AGNL01032248">
    <property type="protein sequence ID" value="EJK56165.1"/>
    <property type="molecule type" value="Genomic_DNA"/>
</dbReference>
<feature type="region of interest" description="Disordered" evidence="1">
    <location>
        <begin position="155"/>
        <end position="194"/>
    </location>
</feature>
<dbReference type="InterPro" id="IPR027417">
    <property type="entry name" value="P-loop_NTPase"/>
</dbReference>
<dbReference type="InterPro" id="IPR000305">
    <property type="entry name" value="GIY-YIG_endonuc"/>
</dbReference>
<dbReference type="InterPro" id="IPR035901">
    <property type="entry name" value="GIY-YIG_endonuc_sf"/>
</dbReference>
<feature type="region of interest" description="Disordered" evidence="1">
    <location>
        <begin position="1"/>
        <end position="99"/>
    </location>
</feature>
<name>K0RT66_THAOC</name>
<keyword evidence="4" id="KW-1185">Reference proteome</keyword>
<protein>
    <recommendedName>
        <fullName evidence="2">GIY-YIG domain-containing protein</fullName>
    </recommendedName>
</protein>
<feature type="region of interest" description="Disordered" evidence="1">
    <location>
        <begin position="1708"/>
        <end position="1729"/>
    </location>
</feature>
<feature type="compositionally biased region" description="Polar residues" evidence="1">
    <location>
        <begin position="1"/>
        <end position="17"/>
    </location>
</feature>
<dbReference type="OrthoDB" id="24645at2759"/>
<evidence type="ECO:0000313" key="4">
    <source>
        <dbReference type="Proteomes" id="UP000266841"/>
    </source>
</evidence>
<dbReference type="Pfam" id="PF01541">
    <property type="entry name" value="GIY-YIG"/>
    <property type="match status" value="1"/>
</dbReference>
<organism evidence="3 4">
    <name type="scientific">Thalassiosira oceanica</name>
    <name type="common">Marine diatom</name>
    <dbReference type="NCBI Taxonomy" id="159749"/>
    <lineage>
        <taxon>Eukaryota</taxon>
        <taxon>Sar</taxon>
        <taxon>Stramenopiles</taxon>
        <taxon>Ochrophyta</taxon>
        <taxon>Bacillariophyta</taxon>
        <taxon>Coscinodiscophyceae</taxon>
        <taxon>Thalassiosirophycidae</taxon>
        <taxon>Thalassiosirales</taxon>
        <taxon>Thalassiosiraceae</taxon>
        <taxon>Thalassiosira</taxon>
    </lineage>
</organism>
<dbReference type="Gene3D" id="3.40.1440.10">
    <property type="entry name" value="GIY-YIG endonuclease"/>
    <property type="match status" value="1"/>
</dbReference>
<dbReference type="Proteomes" id="UP000266841">
    <property type="component" value="Unassembled WGS sequence"/>
</dbReference>
<feature type="compositionally biased region" description="Low complexity" evidence="1">
    <location>
        <begin position="33"/>
        <end position="80"/>
    </location>
</feature>
<feature type="non-terminal residue" evidence="3">
    <location>
        <position position="1"/>
    </location>
</feature>
<feature type="domain" description="GIY-YIG" evidence="2">
    <location>
        <begin position="2631"/>
        <end position="2713"/>
    </location>
</feature>
<dbReference type="OMA" id="MANESEW"/>
<dbReference type="PROSITE" id="PS50164">
    <property type="entry name" value="GIY_YIG"/>
    <property type="match status" value="1"/>
</dbReference>
<gene>
    <name evidence="3" type="ORF">THAOC_24000</name>
</gene>
<feature type="compositionally biased region" description="Basic residues" evidence="1">
    <location>
        <begin position="160"/>
        <end position="176"/>
    </location>
</feature>
<reference evidence="3 4" key="1">
    <citation type="journal article" date="2012" name="Genome Biol.">
        <title>Genome and low-iron response of an oceanic diatom adapted to chronic iron limitation.</title>
        <authorList>
            <person name="Lommer M."/>
            <person name="Specht M."/>
            <person name="Roy A.S."/>
            <person name="Kraemer L."/>
            <person name="Andreson R."/>
            <person name="Gutowska M.A."/>
            <person name="Wolf J."/>
            <person name="Bergner S.V."/>
            <person name="Schilhabel M.B."/>
            <person name="Klostermeier U.C."/>
            <person name="Beiko R.G."/>
            <person name="Rosenstiel P."/>
            <person name="Hippler M."/>
            <person name="Laroche J."/>
        </authorList>
    </citation>
    <scope>NUCLEOTIDE SEQUENCE [LARGE SCALE GENOMIC DNA]</scope>
    <source>
        <strain evidence="3 4">CCMP1005</strain>
    </source>
</reference>
<proteinExistence type="predicted"/>
<dbReference type="eggNOG" id="ENOG502SRZ9">
    <property type="taxonomic scope" value="Eukaryota"/>
</dbReference>
<feature type="compositionally biased region" description="Acidic residues" evidence="1">
    <location>
        <begin position="1147"/>
        <end position="1162"/>
    </location>
</feature>
<feature type="region of interest" description="Disordered" evidence="1">
    <location>
        <begin position="1147"/>
        <end position="1186"/>
    </location>
</feature>
<accession>K0RT66</accession>
<feature type="region of interest" description="Disordered" evidence="1">
    <location>
        <begin position="1113"/>
        <end position="1133"/>
    </location>
</feature>
<feature type="compositionally biased region" description="Basic and acidic residues" evidence="1">
    <location>
        <begin position="177"/>
        <end position="189"/>
    </location>
</feature>